<comment type="subcellular location">
    <subcellularLocation>
        <location evidence="1">Cell membrane</location>
        <topology evidence="1">Multi-pass membrane protein</topology>
    </subcellularLocation>
</comment>
<dbReference type="InterPro" id="IPR001958">
    <property type="entry name" value="Tet-R_TetA/multi-R_MdtG-like"/>
</dbReference>
<feature type="transmembrane region" description="Helical" evidence="6">
    <location>
        <begin position="35"/>
        <end position="58"/>
    </location>
</feature>
<feature type="transmembrane region" description="Helical" evidence="6">
    <location>
        <begin position="309"/>
        <end position="327"/>
    </location>
</feature>
<gene>
    <name evidence="8" type="ORF">CJ198_04715</name>
</gene>
<protein>
    <submittedName>
        <fullName evidence="8">MFS transporter</fullName>
    </submittedName>
</protein>
<dbReference type="InterPro" id="IPR036259">
    <property type="entry name" value="MFS_trans_sf"/>
</dbReference>
<dbReference type="InterPro" id="IPR011701">
    <property type="entry name" value="MFS"/>
</dbReference>
<keyword evidence="2" id="KW-1003">Cell membrane</keyword>
<keyword evidence="4 6" id="KW-1133">Transmembrane helix</keyword>
<feature type="transmembrane region" description="Helical" evidence="6">
    <location>
        <begin position="373"/>
        <end position="392"/>
    </location>
</feature>
<dbReference type="Pfam" id="PF00083">
    <property type="entry name" value="Sugar_tr"/>
    <property type="match status" value="1"/>
</dbReference>
<evidence type="ECO:0000256" key="4">
    <source>
        <dbReference type="ARBA" id="ARBA00022989"/>
    </source>
</evidence>
<reference evidence="8 9" key="1">
    <citation type="submission" date="2017-09" db="EMBL/GenBank/DDBJ databases">
        <title>Bacterial strain isolated from the female urinary microbiota.</title>
        <authorList>
            <person name="Thomas-White K."/>
            <person name="Kumar N."/>
            <person name="Forster S."/>
            <person name="Putonti C."/>
            <person name="Lawley T."/>
            <person name="Wolfe A.J."/>
        </authorList>
    </citation>
    <scope>NUCLEOTIDE SEQUENCE [LARGE SCALE GENOMIC DNA]</scope>
    <source>
        <strain evidence="8 9">UMB0680</strain>
    </source>
</reference>
<dbReference type="AlphaFoldDB" id="A0A2N6PJU5"/>
<evidence type="ECO:0000313" key="8">
    <source>
        <dbReference type="EMBL" id="PMB98944.1"/>
    </source>
</evidence>
<feature type="transmembrane region" description="Helical" evidence="6">
    <location>
        <begin position="159"/>
        <end position="177"/>
    </location>
</feature>
<name>A0A2N6PJU5_9MICO</name>
<feature type="transmembrane region" description="Helical" evidence="6">
    <location>
        <begin position="70"/>
        <end position="89"/>
    </location>
</feature>
<feature type="transmembrane region" description="Helical" evidence="6">
    <location>
        <begin position="256"/>
        <end position="274"/>
    </location>
</feature>
<feature type="transmembrane region" description="Helical" evidence="6">
    <location>
        <begin position="221"/>
        <end position="244"/>
    </location>
</feature>
<dbReference type="PROSITE" id="PS50850">
    <property type="entry name" value="MFS"/>
    <property type="match status" value="1"/>
</dbReference>
<evidence type="ECO:0000259" key="7">
    <source>
        <dbReference type="PROSITE" id="PS50850"/>
    </source>
</evidence>
<dbReference type="Gene3D" id="1.20.1720.10">
    <property type="entry name" value="Multidrug resistance protein D"/>
    <property type="match status" value="1"/>
</dbReference>
<feature type="domain" description="Major facilitator superfamily (MFS) profile" evidence="7">
    <location>
        <begin position="4"/>
        <end position="396"/>
    </location>
</feature>
<proteinExistence type="predicted"/>
<keyword evidence="3 6" id="KW-0812">Transmembrane</keyword>
<feature type="transmembrane region" description="Helical" evidence="6">
    <location>
        <begin position="348"/>
        <end position="367"/>
    </location>
</feature>
<feature type="transmembrane region" description="Helical" evidence="6">
    <location>
        <begin position="95"/>
        <end position="119"/>
    </location>
</feature>
<dbReference type="GO" id="GO:0022857">
    <property type="term" value="F:transmembrane transporter activity"/>
    <property type="evidence" value="ECO:0007669"/>
    <property type="project" value="InterPro"/>
</dbReference>
<organism evidence="8 9">
    <name type="scientific">Brevibacterium luteolum</name>
    <dbReference type="NCBI Taxonomy" id="199591"/>
    <lineage>
        <taxon>Bacteria</taxon>
        <taxon>Bacillati</taxon>
        <taxon>Actinomycetota</taxon>
        <taxon>Actinomycetes</taxon>
        <taxon>Micrococcales</taxon>
        <taxon>Brevibacteriaceae</taxon>
        <taxon>Brevibacterium</taxon>
    </lineage>
</organism>
<evidence type="ECO:0000256" key="2">
    <source>
        <dbReference type="ARBA" id="ARBA00022475"/>
    </source>
</evidence>
<dbReference type="GO" id="GO:0005886">
    <property type="term" value="C:plasma membrane"/>
    <property type="evidence" value="ECO:0007669"/>
    <property type="project" value="UniProtKB-SubCell"/>
</dbReference>
<dbReference type="InterPro" id="IPR005828">
    <property type="entry name" value="MFS_sugar_transport-like"/>
</dbReference>
<sequence length="406" mass="42098">MPGEITVLVAAAFTVAIGYGIIAPVLPQFAESFDLGVTAATIVVSSFAFFRFVFAPAGGSLVNALGERRVYITGLLIVAASTFAVALAQNYWQLLIFRGLGGLGSTMFTVSAMALIVRIAPVRQRARATSAYATAFLVGNIAGPVVGGLMAGWGMRVPFIVYAVALVIAAAIVWLRLDATRIDALATSANRDEATTASGAEAPDTSRMGFREAWRDSAYRAALLSGFVHGWASMGIRVALYPLFALHVLSAGPKTAGLALTFFALGNFAAVRVVGRYSDFHGRKPFIVTGLIIMGAATIVLGLSPSVWVFYALSVIAGIGAGLLNPAQQAALSDIVGSTRKSGTVFSRYQMAMDAGAILGPILAGMLVDTSGYALAFALTGVLALLAALAWAPGRETLPAAEAPAQ</sequence>
<dbReference type="PANTHER" id="PTHR43124">
    <property type="entry name" value="PURINE EFFLUX PUMP PBUE"/>
    <property type="match status" value="1"/>
</dbReference>
<keyword evidence="5 6" id="KW-0472">Membrane</keyword>
<keyword evidence="9" id="KW-1185">Reference proteome</keyword>
<dbReference type="PRINTS" id="PR01035">
    <property type="entry name" value="TCRTETA"/>
</dbReference>
<dbReference type="Pfam" id="PF07690">
    <property type="entry name" value="MFS_1"/>
    <property type="match status" value="1"/>
</dbReference>
<dbReference type="InterPro" id="IPR020846">
    <property type="entry name" value="MFS_dom"/>
</dbReference>
<feature type="transmembrane region" description="Helical" evidence="6">
    <location>
        <begin position="7"/>
        <end position="29"/>
    </location>
</feature>
<accession>A0A2N6PJU5</accession>
<dbReference type="CDD" id="cd17325">
    <property type="entry name" value="MFS_MdtG_SLC18_like"/>
    <property type="match status" value="1"/>
</dbReference>
<evidence type="ECO:0000256" key="3">
    <source>
        <dbReference type="ARBA" id="ARBA00022692"/>
    </source>
</evidence>
<evidence type="ECO:0000256" key="1">
    <source>
        <dbReference type="ARBA" id="ARBA00004651"/>
    </source>
</evidence>
<dbReference type="PANTHER" id="PTHR43124:SF3">
    <property type="entry name" value="CHLORAMPHENICOL EFFLUX PUMP RV0191"/>
    <property type="match status" value="1"/>
</dbReference>
<dbReference type="EMBL" id="PNFZ01000002">
    <property type="protein sequence ID" value="PMB98944.1"/>
    <property type="molecule type" value="Genomic_DNA"/>
</dbReference>
<dbReference type="Gene3D" id="1.20.1250.20">
    <property type="entry name" value="MFS general substrate transporter like domains"/>
    <property type="match status" value="1"/>
</dbReference>
<evidence type="ECO:0000313" key="9">
    <source>
        <dbReference type="Proteomes" id="UP000235703"/>
    </source>
</evidence>
<dbReference type="Proteomes" id="UP000235703">
    <property type="component" value="Unassembled WGS sequence"/>
</dbReference>
<evidence type="ECO:0000256" key="6">
    <source>
        <dbReference type="SAM" id="Phobius"/>
    </source>
</evidence>
<dbReference type="SUPFAM" id="SSF103473">
    <property type="entry name" value="MFS general substrate transporter"/>
    <property type="match status" value="1"/>
</dbReference>
<feature type="transmembrane region" description="Helical" evidence="6">
    <location>
        <begin position="286"/>
        <end position="303"/>
    </location>
</feature>
<dbReference type="InterPro" id="IPR050189">
    <property type="entry name" value="MFS_Efflux_Transporters"/>
</dbReference>
<feature type="transmembrane region" description="Helical" evidence="6">
    <location>
        <begin position="131"/>
        <end position="153"/>
    </location>
</feature>
<evidence type="ECO:0000256" key="5">
    <source>
        <dbReference type="ARBA" id="ARBA00023136"/>
    </source>
</evidence>
<dbReference type="OrthoDB" id="9793283at2"/>
<comment type="caution">
    <text evidence="8">The sequence shown here is derived from an EMBL/GenBank/DDBJ whole genome shotgun (WGS) entry which is preliminary data.</text>
</comment>